<dbReference type="PANTHER" id="PTHR47438:SF1">
    <property type="entry name" value="PHOSPHATE METABOLISM PROTEIN 8-RELATED"/>
    <property type="match status" value="1"/>
</dbReference>
<gene>
    <name evidence="2" type="ORF">RHOBADRAFT_30782</name>
</gene>
<evidence type="ECO:0000256" key="1">
    <source>
        <dbReference type="SAM" id="MobiDB-lite"/>
    </source>
</evidence>
<dbReference type="AlphaFoldDB" id="A0A0P9IQ99"/>
<dbReference type="OrthoDB" id="1065058at2759"/>
<dbReference type="PANTHER" id="PTHR47438">
    <property type="entry name" value="PHOSPHATE METABOLISM PROTEIN 8-RELATED"/>
    <property type="match status" value="1"/>
</dbReference>
<dbReference type="GO" id="GO:0009166">
    <property type="term" value="P:nucleotide catabolic process"/>
    <property type="evidence" value="ECO:0007669"/>
    <property type="project" value="TreeGrafter"/>
</dbReference>
<dbReference type="OMA" id="NACWVCE"/>
<proteinExistence type="predicted"/>
<accession>A0A0P9IQ99</accession>
<organism evidence="2 3">
    <name type="scientific">Rhodotorula graminis (strain WP1)</name>
    <dbReference type="NCBI Taxonomy" id="578459"/>
    <lineage>
        <taxon>Eukaryota</taxon>
        <taxon>Fungi</taxon>
        <taxon>Dikarya</taxon>
        <taxon>Basidiomycota</taxon>
        <taxon>Pucciniomycotina</taxon>
        <taxon>Microbotryomycetes</taxon>
        <taxon>Sporidiobolales</taxon>
        <taxon>Sporidiobolaceae</taxon>
        <taxon>Rhodotorula</taxon>
    </lineage>
</organism>
<dbReference type="InterPro" id="IPR036412">
    <property type="entry name" value="HAD-like_sf"/>
</dbReference>
<dbReference type="Pfam" id="PF00702">
    <property type="entry name" value="Hydrolase"/>
    <property type="match status" value="1"/>
</dbReference>
<dbReference type="GO" id="GO:0008252">
    <property type="term" value="F:nucleotidase activity"/>
    <property type="evidence" value="ECO:0007669"/>
    <property type="project" value="TreeGrafter"/>
</dbReference>
<dbReference type="InterPro" id="IPR023214">
    <property type="entry name" value="HAD_sf"/>
</dbReference>
<feature type="region of interest" description="Disordered" evidence="1">
    <location>
        <begin position="177"/>
        <end position="202"/>
    </location>
</feature>
<keyword evidence="3" id="KW-1185">Reference proteome</keyword>
<evidence type="ECO:0008006" key="4">
    <source>
        <dbReference type="Google" id="ProtNLM"/>
    </source>
</evidence>
<sequence length="233" mass="25747">MMKGKIRAYFRRLGLSDDEAKDLHSHYYREYGLAIRGLVRHHAVDALDYDKHCDAALPLDEVLKDDPKLRRLLADIDRDKCHVWALTNAYKIHATRVLNLLGIADQLEGVISCDYGAGEFSCKPEAAFFNDALRHVSTPPPPVSSLYFVDDSALNVRGANGLGWRHCVLFDEGGSEEDRLGSVETTTAGEEDEGKAGDAEKPRVSVVHDLEELRTIWPEVFKAGPASGTDGSP</sequence>
<protein>
    <recommendedName>
        <fullName evidence="4">Pyrimidine 5-nucleotidase</fullName>
    </recommendedName>
</protein>
<dbReference type="Gene3D" id="3.40.50.1000">
    <property type="entry name" value="HAD superfamily/HAD-like"/>
    <property type="match status" value="1"/>
</dbReference>
<dbReference type="Proteomes" id="UP000053890">
    <property type="component" value="Unassembled WGS sequence"/>
</dbReference>
<dbReference type="InterPro" id="IPR052791">
    <property type="entry name" value="SSM1_domain"/>
</dbReference>
<dbReference type="GO" id="GO:0006206">
    <property type="term" value="P:pyrimidine nucleobase metabolic process"/>
    <property type="evidence" value="ECO:0007669"/>
    <property type="project" value="TreeGrafter"/>
</dbReference>
<dbReference type="SUPFAM" id="SSF56784">
    <property type="entry name" value="HAD-like"/>
    <property type="match status" value="1"/>
</dbReference>
<evidence type="ECO:0000313" key="2">
    <source>
        <dbReference type="EMBL" id="KPV71610.1"/>
    </source>
</evidence>
<dbReference type="RefSeq" id="XP_018267659.1">
    <property type="nucleotide sequence ID" value="XM_018412922.1"/>
</dbReference>
<name>A0A0P9IQ99_RHOGW</name>
<dbReference type="GeneID" id="28973371"/>
<dbReference type="EMBL" id="KQ474092">
    <property type="protein sequence ID" value="KPV71610.1"/>
    <property type="molecule type" value="Genomic_DNA"/>
</dbReference>
<evidence type="ECO:0000313" key="3">
    <source>
        <dbReference type="Proteomes" id="UP000053890"/>
    </source>
</evidence>
<dbReference type="Gene3D" id="1.10.150.450">
    <property type="match status" value="1"/>
</dbReference>
<reference evidence="2 3" key="1">
    <citation type="journal article" date="2015" name="Front. Microbiol.">
        <title>Genome sequence of the plant growth promoting endophytic yeast Rhodotorula graminis WP1.</title>
        <authorList>
            <person name="Firrincieli A."/>
            <person name="Otillar R."/>
            <person name="Salamov A."/>
            <person name="Schmutz J."/>
            <person name="Khan Z."/>
            <person name="Redman R.S."/>
            <person name="Fleck N.D."/>
            <person name="Lindquist E."/>
            <person name="Grigoriev I.V."/>
            <person name="Doty S.L."/>
        </authorList>
    </citation>
    <scope>NUCLEOTIDE SEQUENCE [LARGE SCALE GENOMIC DNA]</scope>
    <source>
        <strain evidence="2 3">WP1</strain>
    </source>
</reference>
<dbReference type="STRING" id="578459.A0A0P9IQ99"/>